<keyword evidence="6" id="KW-0249">Electron transport</keyword>
<keyword evidence="5 11" id="KW-0812">Transmembrane</keyword>
<comment type="similarity">
    <text evidence="3">Belongs to the FRRS1 family.</text>
</comment>
<dbReference type="PANTHER" id="PTHR46902:SF1">
    <property type="entry name" value="DOMON DOMAIN-CONTAINING PROTEIN FRRS1L"/>
    <property type="match status" value="1"/>
</dbReference>
<dbReference type="SMART" id="SM00665">
    <property type="entry name" value="B561"/>
    <property type="match status" value="1"/>
</dbReference>
<dbReference type="PANTHER" id="PTHR46902">
    <property type="entry name" value="DOMON DOMAIN-CONTAINING PROTEIN FRRS1L"/>
    <property type="match status" value="1"/>
</dbReference>
<keyword evidence="7 11" id="KW-1133">Transmembrane helix</keyword>
<evidence type="ECO:0000256" key="6">
    <source>
        <dbReference type="ARBA" id="ARBA00022982"/>
    </source>
</evidence>
<dbReference type="GO" id="GO:0016020">
    <property type="term" value="C:membrane"/>
    <property type="evidence" value="ECO:0007669"/>
    <property type="project" value="UniProtKB-SubCell"/>
</dbReference>
<evidence type="ECO:0000256" key="12">
    <source>
        <dbReference type="SAM" id="SignalP"/>
    </source>
</evidence>
<evidence type="ECO:0000256" key="7">
    <source>
        <dbReference type="ARBA" id="ARBA00022989"/>
    </source>
</evidence>
<reference evidence="16 17" key="1">
    <citation type="submission" date="2024-11" db="EMBL/GenBank/DDBJ databases">
        <title>Chromosome-level genome assembly of the freshwater bivalve Anodonta woodiana.</title>
        <authorList>
            <person name="Chen X."/>
        </authorList>
    </citation>
    <scope>NUCLEOTIDE SEQUENCE [LARGE SCALE GENOMIC DNA]</scope>
    <source>
        <strain evidence="16">MN2024</strain>
        <tissue evidence="16">Gills</tissue>
    </source>
</reference>
<evidence type="ECO:0000313" key="16">
    <source>
        <dbReference type="EMBL" id="KAL3869813.1"/>
    </source>
</evidence>
<evidence type="ECO:0000259" key="14">
    <source>
        <dbReference type="PROSITE" id="PS50939"/>
    </source>
</evidence>
<dbReference type="SMART" id="SM00664">
    <property type="entry name" value="DoH"/>
    <property type="match status" value="2"/>
</dbReference>
<evidence type="ECO:0000256" key="9">
    <source>
        <dbReference type="ARBA" id="ARBA00023136"/>
    </source>
</evidence>
<evidence type="ECO:0008006" key="18">
    <source>
        <dbReference type="Google" id="ProtNLM"/>
    </source>
</evidence>
<protein>
    <recommendedName>
        <fullName evidence="18">Ferric-chelate reductase 1</fullName>
    </recommendedName>
</protein>
<name>A0ABD3WAH8_SINWO</name>
<feature type="domain" description="DOMON" evidence="13">
    <location>
        <begin position="434"/>
        <end position="553"/>
    </location>
</feature>
<evidence type="ECO:0000256" key="1">
    <source>
        <dbReference type="ARBA" id="ARBA00001970"/>
    </source>
</evidence>
<evidence type="ECO:0000256" key="8">
    <source>
        <dbReference type="ARBA" id="ARBA00023004"/>
    </source>
</evidence>
<dbReference type="CDD" id="cd09628">
    <property type="entry name" value="DOMON_SDR_2_like"/>
    <property type="match status" value="2"/>
</dbReference>
<dbReference type="Proteomes" id="UP001634394">
    <property type="component" value="Unassembled WGS sequence"/>
</dbReference>
<dbReference type="Pfam" id="PF02014">
    <property type="entry name" value="Reeler"/>
    <property type="match status" value="1"/>
</dbReference>
<dbReference type="InterPro" id="IPR042307">
    <property type="entry name" value="Reeler_sf"/>
</dbReference>
<gene>
    <name evidence="16" type="ORF">ACJMK2_042447</name>
</gene>
<dbReference type="PROSITE" id="PS51019">
    <property type="entry name" value="REELIN"/>
    <property type="match status" value="1"/>
</dbReference>
<organism evidence="16 17">
    <name type="scientific">Sinanodonta woodiana</name>
    <name type="common">Chinese pond mussel</name>
    <name type="synonym">Anodonta woodiana</name>
    <dbReference type="NCBI Taxonomy" id="1069815"/>
    <lineage>
        <taxon>Eukaryota</taxon>
        <taxon>Metazoa</taxon>
        <taxon>Spiralia</taxon>
        <taxon>Lophotrochozoa</taxon>
        <taxon>Mollusca</taxon>
        <taxon>Bivalvia</taxon>
        <taxon>Autobranchia</taxon>
        <taxon>Heteroconchia</taxon>
        <taxon>Palaeoheterodonta</taxon>
        <taxon>Unionida</taxon>
        <taxon>Unionoidea</taxon>
        <taxon>Unionidae</taxon>
        <taxon>Unioninae</taxon>
        <taxon>Sinanodonta</taxon>
    </lineage>
</organism>
<feature type="chain" id="PRO_5044873018" description="Ferric-chelate reductase 1" evidence="12">
    <location>
        <begin position="22"/>
        <end position="1032"/>
    </location>
</feature>
<feature type="transmembrane region" description="Helical" evidence="11">
    <location>
        <begin position="940"/>
        <end position="958"/>
    </location>
</feature>
<evidence type="ECO:0000256" key="11">
    <source>
        <dbReference type="SAM" id="Phobius"/>
    </source>
</evidence>
<feature type="domain" description="Reelin" evidence="15">
    <location>
        <begin position="8"/>
        <end position="179"/>
    </location>
</feature>
<dbReference type="PROSITE" id="PS50939">
    <property type="entry name" value="CYTOCHROME_B561"/>
    <property type="match status" value="1"/>
</dbReference>
<dbReference type="Pfam" id="PF03351">
    <property type="entry name" value="DOMON"/>
    <property type="match status" value="2"/>
</dbReference>
<feature type="domain" description="DOMON" evidence="13">
    <location>
        <begin position="631"/>
        <end position="750"/>
    </location>
</feature>
<keyword evidence="8" id="KW-0408">Iron</keyword>
<feature type="signal peptide" evidence="12">
    <location>
        <begin position="1"/>
        <end position="21"/>
    </location>
</feature>
<dbReference type="InterPro" id="IPR002861">
    <property type="entry name" value="Reeler_dom"/>
</dbReference>
<dbReference type="InterPro" id="IPR006593">
    <property type="entry name" value="Cyt_b561/ferric_Rdtase_TM"/>
</dbReference>
<keyword evidence="4" id="KW-0813">Transport</keyword>
<evidence type="ECO:0000256" key="4">
    <source>
        <dbReference type="ARBA" id="ARBA00022448"/>
    </source>
</evidence>
<evidence type="ECO:0000256" key="10">
    <source>
        <dbReference type="ARBA" id="ARBA00023180"/>
    </source>
</evidence>
<keyword evidence="9 11" id="KW-0472">Membrane</keyword>
<feature type="transmembrane region" description="Helical" evidence="11">
    <location>
        <begin position="836"/>
        <end position="860"/>
    </location>
</feature>
<dbReference type="AlphaFoldDB" id="A0ABD3WAH8"/>
<feature type="transmembrane region" description="Helical" evidence="11">
    <location>
        <begin position="906"/>
        <end position="928"/>
    </location>
</feature>
<dbReference type="CDD" id="cd08544">
    <property type="entry name" value="Reeler"/>
    <property type="match status" value="1"/>
</dbReference>
<evidence type="ECO:0000259" key="13">
    <source>
        <dbReference type="PROSITE" id="PS50836"/>
    </source>
</evidence>
<keyword evidence="17" id="KW-1185">Reference proteome</keyword>
<sequence>MYTTLSLTVILCAIRCRIVLGYSTGAPTTACRDMTPRHGVFAQNTPVPFLVEVSKTRYSPNERLFVRIRGCRNNRFKGFFIQPRLAQYPDVAVFLGTFGRVGGAQYTCHQNGGILTHIDPSLKESVTFIWMAPPRPVGHIIFRVTFVQSYTTFWVGVNSPVVYDGVSAELRMMESVSLQTPTDAVCLPIALRSASMPIPTNNNQLQPAILRPIMEPKITTKTMKTTTAETKSTSEPTPITIRSLTTTSRITYVTTITTTSSAASSTHKPISNTISTPATTTIASDKPMLMIYMPNTTTAIIPTANLKTASTQQFMAAMITRITAAPTINTTSLATQASVTPTRRIITKPTELLTSKIVQTPTIETHRTRKVLTTTARTTSLGFIQASQIIPKTTVKYLKTTPSTFNQTGDINVYPNIRCGSLLGCFDDCEGEICSFVVAWQHLGTHVQFEVKKKTEATADHWVAIGFSDDRMMGVDSVIECITESGVVKVYQSYNLENYRNVRLAEPSVGLSNVLGSLQDGIFSCSFTRENNPKNEMEIFDLQSDWYLIFANGRAIHGTKLPHEFTVLPAVSEIKVDFQSYPPMHLKHSRTTITVDQNKSKGPSTQQIYIARDPECGIRTSCFQNCNALDCEFVVTWTRRDDHVFFKMRAVTSEPANQWIAIAFSDDDKMGEDSVMQCVSDEGNIIRVKQSYNKGKNNFEVASATKGIYNVTASFVDGILSCEFTRERIIHDEPEIFNLDRKWKLLFAQGRSKRGTILPHAMTRKPQASEDWVDFSHDEANLISAPIMYIKVHSCLMIFTWCFAASISVILGRYFQPVCRGDKVFGSKSWSKVHRLFVVTTMFGFIAGLTVMFVGVQGISTVLKQDTSSLKLAHPVLGLLVTFLALLCPILLIFRPLEGTASRSVFNWILWLVENITWILAVVTMFAGLKLSEVFITSDLEYLILGYAAYQVLTTMLLESIRCYDVYKDNEKKMEYLYNLYLKPWSMISQNSWTSALDIHESRKGVKKVILGINVLILAAFVFSSIIIIVRS</sequence>
<dbReference type="Gene3D" id="1.20.120.1770">
    <property type="match status" value="1"/>
</dbReference>
<comment type="subcellular location">
    <subcellularLocation>
        <location evidence="2">Membrane</location>
        <topology evidence="2">Multi-pass membrane protein</topology>
    </subcellularLocation>
</comment>
<comment type="cofactor">
    <cofactor evidence="1">
        <name>heme b</name>
        <dbReference type="ChEBI" id="CHEBI:60344"/>
    </cofactor>
</comment>
<feature type="transmembrane region" description="Helical" evidence="11">
    <location>
        <begin position="872"/>
        <end position="894"/>
    </location>
</feature>
<dbReference type="InterPro" id="IPR042789">
    <property type="entry name" value="FRRS1L"/>
</dbReference>
<dbReference type="PROSITE" id="PS50836">
    <property type="entry name" value="DOMON"/>
    <property type="match status" value="2"/>
</dbReference>
<feature type="transmembrane region" description="Helical" evidence="11">
    <location>
        <begin position="796"/>
        <end position="815"/>
    </location>
</feature>
<dbReference type="CDD" id="cd08760">
    <property type="entry name" value="Cyt_b561_FRRS1_like"/>
    <property type="match status" value="1"/>
</dbReference>
<dbReference type="Gene3D" id="2.60.40.4060">
    <property type="entry name" value="Reeler domain"/>
    <property type="match status" value="1"/>
</dbReference>
<keyword evidence="12" id="KW-0732">Signal</keyword>
<evidence type="ECO:0000256" key="2">
    <source>
        <dbReference type="ARBA" id="ARBA00004141"/>
    </source>
</evidence>
<evidence type="ECO:0000256" key="5">
    <source>
        <dbReference type="ARBA" id="ARBA00022692"/>
    </source>
</evidence>
<dbReference type="EMBL" id="JBJQND010000008">
    <property type="protein sequence ID" value="KAL3869813.1"/>
    <property type="molecule type" value="Genomic_DNA"/>
</dbReference>
<proteinExistence type="inferred from homology"/>
<comment type="caution">
    <text evidence="16">The sequence shown here is derived from an EMBL/GenBank/DDBJ whole genome shotgun (WGS) entry which is preliminary data.</text>
</comment>
<evidence type="ECO:0000313" key="17">
    <source>
        <dbReference type="Proteomes" id="UP001634394"/>
    </source>
</evidence>
<dbReference type="InterPro" id="IPR005018">
    <property type="entry name" value="DOMON_domain"/>
</dbReference>
<keyword evidence="10" id="KW-0325">Glycoprotein</keyword>
<evidence type="ECO:0000259" key="15">
    <source>
        <dbReference type="PROSITE" id="PS51019"/>
    </source>
</evidence>
<feature type="domain" description="Cytochrome b561" evidence="14">
    <location>
        <begin position="757"/>
        <end position="967"/>
    </location>
</feature>
<feature type="transmembrane region" description="Helical" evidence="11">
    <location>
        <begin position="1009"/>
        <end position="1030"/>
    </location>
</feature>
<evidence type="ECO:0000256" key="3">
    <source>
        <dbReference type="ARBA" id="ARBA00009195"/>
    </source>
</evidence>
<accession>A0ABD3WAH8</accession>